<comment type="caution">
    <text evidence="1">The sequence shown here is derived from an EMBL/GenBank/DDBJ whole genome shotgun (WGS) entry which is preliminary data.</text>
</comment>
<feature type="non-terminal residue" evidence="1">
    <location>
        <position position="189"/>
    </location>
</feature>
<accession>X1QTZ7</accession>
<organism evidence="1">
    <name type="scientific">marine sediment metagenome</name>
    <dbReference type="NCBI Taxonomy" id="412755"/>
    <lineage>
        <taxon>unclassified sequences</taxon>
        <taxon>metagenomes</taxon>
        <taxon>ecological metagenomes</taxon>
    </lineage>
</organism>
<name>X1QTZ7_9ZZZZ</name>
<dbReference type="AlphaFoldDB" id="X1QTZ7"/>
<dbReference type="Pfam" id="PF03321">
    <property type="entry name" value="GH3"/>
    <property type="match status" value="1"/>
</dbReference>
<protein>
    <submittedName>
        <fullName evidence="1">Uncharacterized protein</fullName>
    </submittedName>
</protein>
<sequence>MTRPIDLLRQGRKEELWQMCCGFLDLSLEQFMDIQKRLLLEQIELLKNCELGRKVMRGAMPETVEEFREQVPLTTYGDYLPELMEKREDVLPAKVAHWVRTSGKTGEYDVKWVPMSEDFAREYEKVAGGLALLGTCSSRGDTSRLKEHLRMLFTMGPPEYASGIMACLVRQAIGCDLLPSKGEEMSFEQ</sequence>
<proteinExistence type="predicted"/>
<gene>
    <name evidence="1" type="ORF">S06H3_53764</name>
</gene>
<dbReference type="EMBL" id="BARV01034314">
    <property type="protein sequence ID" value="GAI58281.1"/>
    <property type="molecule type" value="Genomic_DNA"/>
</dbReference>
<reference evidence="1" key="1">
    <citation type="journal article" date="2014" name="Front. Microbiol.">
        <title>High frequency of phylogenetically diverse reductive dehalogenase-homologous genes in deep subseafloor sedimentary metagenomes.</title>
        <authorList>
            <person name="Kawai M."/>
            <person name="Futagami T."/>
            <person name="Toyoda A."/>
            <person name="Takaki Y."/>
            <person name="Nishi S."/>
            <person name="Hori S."/>
            <person name="Arai W."/>
            <person name="Tsubouchi T."/>
            <person name="Morono Y."/>
            <person name="Uchiyama I."/>
            <person name="Ito T."/>
            <person name="Fujiyama A."/>
            <person name="Inagaki F."/>
            <person name="Takami H."/>
        </authorList>
    </citation>
    <scope>NUCLEOTIDE SEQUENCE</scope>
    <source>
        <strain evidence="1">Expedition CK06-06</strain>
    </source>
</reference>
<evidence type="ECO:0000313" key="1">
    <source>
        <dbReference type="EMBL" id="GAI58281.1"/>
    </source>
</evidence>